<gene>
    <name evidence="1" type="ordered locus">DDD_2893</name>
</gene>
<proteinExistence type="predicted"/>
<evidence type="ECO:0000313" key="1">
    <source>
        <dbReference type="EMBL" id="AGC78020.1"/>
    </source>
</evidence>
<sequence length="38" mass="4333">MIVSVLKPPYEITSSILKLVTSILDNIAEKNKTIYRLK</sequence>
<protein>
    <submittedName>
        <fullName evidence="1">Uncharacterized protein</fullName>
    </submittedName>
</protein>
<accession>L7W8J7</accession>
<dbReference type="KEGG" id="ndo:DDD_2893"/>
<dbReference type="EMBL" id="CP001397">
    <property type="protein sequence ID" value="AGC78020.1"/>
    <property type="molecule type" value="Genomic_DNA"/>
</dbReference>
<dbReference type="STRING" id="592029.DDD_2893"/>
<name>L7W8J7_NONDD</name>
<dbReference type="Proteomes" id="UP000011173">
    <property type="component" value="Chromosome"/>
</dbReference>
<organism evidence="1 2">
    <name type="scientific">Nonlabens dokdonensis (strain DSM 17205 / KCTC 12402 / DSW-6)</name>
    <name type="common">Donghaeana dokdonensis</name>
    <dbReference type="NCBI Taxonomy" id="592029"/>
    <lineage>
        <taxon>Bacteria</taxon>
        <taxon>Pseudomonadati</taxon>
        <taxon>Bacteroidota</taxon>
        <taxon>Flavobacteriia</taxon>
        <taxon>Flavobacteriales</taxon>
        <taxon>Flavobacteriaceae</taxon>
        <taxon>Nonlabens</taxon>
    </lineage>
</organism>
<dbReference type="HOGENOM" id="CLU_3330830_0_0_10"/>
<dbReference type="AlphaFoldDB" id="L7W8J7"/>
<reference evidence="1 2" key="1">
    <citation type="journal article" date="2013" name="Genome Biol. Evol.">
        <title>Genomic makeup of the marine flavobacterium Nonlabens (Donghaeana) dokdonensis DSW-6 and identification of a novel class of rhodopsins.</title>
        <authorList>
            <person name="Kwon S.K."/>
            <person name="Kim B.K."/>
            <person name="Song J.Y."/>
            <person name="Kwak M.J."/>
            <person name="Lee C.H."/>
            <person name="Yoon J.H."/>
            <person name="Oh T.K."/>
            <person name="Kim J.F."/>
        </authorList>
    </citation>
    <scope>NUCLEOTIDE SEQUENCE [LARGE SCALE GENOMIC DNA]</scope>
    <source>
        <strain evidence="2">DSM 17205 / KCTC 12402 / DSW-6</strain>
    </source>
</reference>
<evidence type="ECO:0000313" key="2">
    <source>
        <dbReference type="Proteomes" id="UP000011173"/>
    </source>
</evidence>
<dbReference type="PATRIC" id="fig|592029.3.peg.2868"/>